<dbReference type="PANTHER" id="PTHR43289">
    <property type="entry name" value="MITOGEN-ACTIVATED PROTEIN KINASE KINASE KINASE 20-RELATED"/>
    <property type="match status" value="1"/>
</dbReference>
<organism evidence="6 7">
    <name type="scientific">Persicirhabdus sediminis</name>
    <dbReference type="NCBI Taxonomy" id="454144"/>
    <lineage>
        <taxon>Bacteria</taxon>
        <taxon>Pseudomonadati</taxon>
        <taxon>Verrucomicrobiota</taxon>
        <taxon>Verrucomicrobiia</taxon>
        <taxon>Verrucomicrobiales</taxon>
        <taxon>Verrucomicrobiaceae</taxon>
        <taxon>Persicirhabdus</taxon>
    </lineage>
</organism>
<dbReference type="SUPFAM" id="SSF56112">
    <property type="entry name" value="Protein kinase-like (PK-like)"/>
    <property type="match status" value="1"/>
</dbReference>
<feature type="domain" description="Protein kinase" evidence="5">
    <location>
        <begin position="33"/>
        <end position="310"/>
    </location>
</feature>
<evidence type="ECO:0000256" key="4">
    <source>
        <dbReference type="ARBA" id="ARBA00022840"/>
    </source>
</evidence>
<accession>A0A8J7MFZ6</accession>
<dbReference type="GO" id="GO:0005524">
    <property type="term" value="F:ATP binding"/>
    <property type="evidence" value="ECO:0007669"/>
    <property type="project" value="UniProtKB-KW"/>
</dbReference>
<evidence type="ECO:0000313" key="7">
    <source>
        <dbReference type="Proteomes" id="UP000624703"/>
    </source>
</evidence>
<dbReference type="PANTHER" id="PTHR43289:SF6">
    <property type="entry name" value="SERINE_THREONINE-PROTEIN KINASE NEKL-3"/>
    <property type="match status" value="1"/>
</dbReference>
<dbReference type="PROSITE" id="PS50011">
    <property type="entry name" value="PROTEIN_KINASE_DOM"/>
    <property type="match status" value="1"/>
</dbReference>
<dbReference type="Pfam" id="PF00069">
    <property type="entry name" value="Pkinase"/>
    <property type="match status" value="1"/>
</dbReference>
<evidence type="ECO:0000313" key="6">
    <source>
        <dbReference type="EMBL" id="MBK1792140.1"/>
    </source>
</evidence>
<keyword evidence="7" id="KW-1185">Reference proteome</keyword>
<name>A0A8J7MFZ6_9BACT</name>
<sequence>MDFYDSDVDDLTADEKDQLTPILNTLYTFTDRYEVGASIGGGGEKRVFEAVDLHLGRKVAMAYAKNEDSELDKEEFLREACLIANLEHPNILSVHDIGVDELNSAYFTMDLLPAGSLREQVDELDKKARLEKLPDLLEVFLKICDAIDYAHSRGVVHLDLKPDNIRLGHFGELFICDWGLAKIVDAETFSADRRELDGQFERATNLRGNMRGTIGYMAPEQTTLDGDVSELSDIYALGGLLYFILTGNSPISEGELTDSVSKIRGGKVRPFTERAISSGLAAVALKALSTEKEDRYPSVLALRRDVLSYIRGFATQAQQASLPKKAWLWALRHSKVVSLLAGVSALIAFLGMISSAVINNERNEAVKAKELADRNLHLYQKEHDIVQQMGEDVNRMMSLITTSVDARTPRTTIQLIRAKLEQDLSPRLRSNLMMQLGVQYFVLQEFNAAYDCFKESDEHYAHHLMHTTKYYAKLKPHEKRLLSDRDLAAIFVSPNLKVYQQFSYALYYHHMRRRYADGINRPGAYMPLAEAILWSMNCPYGDDFEPFRIERGKNGFRLDLSDGLYSTYRLLVPGLYQVNVLEGIKFEYLDISNTPLTNMFELKPLNVETLKMVNMPRFPFHRFSINLAKEMGVKKLIVSESEISGKMLKQMKKNFEVEVLP</sequence>
<reference evidence="6" key="1">
    <citation type="submission" date="2021-01" db="EMBL/GenBank/DDBJ databases">
        <title>Modified the classification status of verrucomicrobia.</title>
        <authorList>
            <person name="Feng X."/>
        </authorList>
    </citation>
    <scope>NUCLEOTIDE SEQUENCE</scope>
    <source>
        <strain evidence="6">_KCTC 22039</strain>
    </source>
</reference>
<dbReference type="InterPro" id="IPR000719">
    <property type="entry name" value="Prot_kinase_dom"/>
</dbReference>
<evidence type="ECO:0000259" key="5">
    <source>
        <dbReference type="PROSITE" id="PS50011"/>
    </source>
</evidence>
<evidence type="ECO:0000256" key="1">
    <source>
        <dbReference type="ARBA" id="ARBA00022679"/>
    </source>
</evidence>
<dbReference type="SMART" id="SM00220">
    <property type="entry name" value="S_TKc"/>
    <property type="match status" value="1"/>
</dbReference>
<dbReference type="AlphaFoldDB" id="A0A8J7MFZ6"/>
<keyword evidence="6" id="KW-0723">Serine/threonine-protein kinase</keyword>
<dbReference type="CDD" id="cd14014">
    <property type="entry name" value="STKc_PknB_like"/>
    <property type="match status" value="1"/>
</dbReference>
<dbReference type="EMBL" id="JAENIM010000043">
    <property type="protein sequence ID" value="MBK1792140.1"/>
    <property type="molecule type" value="Genomic_DNA"/>
</dbReference>
<dbReference type="Proteomes" id="UP000624703">
    <property type="component" value="Unassembled WGS sequence"/>
</dbReference>
<evidence type="ECO:0000256" key="3">
    <source>
        <dbReference type="ARBA" id="ARBA00022777"/>
    </source>
</evidence>
<dbReference type="Gene3D" id="1.10.510.10">
    <property type="entry name" value="Transferase(Phosphotransferase) domain 1"/>
    <property type="match status" value="1"/>
</dbReference>
<dbReference type="InterPro" id="IPR011009">
    <property type="entry name" value="Kinase-like_dom_sf"/>
</dbReference>
<dbReference type="RefSeq" id="WP_200312154.1">
    <property type="nucleotide sequence ID" value="NZ_JAENIM010000043.1"/>
</dbReference>
<keyword evidence="2" id="KW-0547">Nucleotide-binding</keyword>
<protein>
    <submittedName>
        <fullName evidence="6">Serine/threonine protein kinase</fullName>
    </submittedName>
</protein>
<dbReference type="Gene3D" id="3.30.200.20">
    <property type="entry name" value="Phosphorylase Kinase, domain 1"/>
    <property type="match status" value="1"/>
</dbReference>
<comment type="caution">
    <text evidence="6">The sequence shown here is derived from an EMBL/GenBank/DDBJ whole genome shotgun (WGS) entry which is preliminary data.</text>
</comment>
<gene>
    <name evidence="6" type="ORF">JIN82_13340</name>
</gene>
<dbReference type="GO" id="GO:0004674">
    <property type="term" value="F:protein serine/threonine kinase activity"/>
    <property type="evidence" value="ECO:0007669"/>
    <property type="project" value="UniProtKB-KW"/>
</dbReference>
<keyword evidence="1" id="KW-0808">Transferase</keyword>
<proteinExistence type="predicted"/>
<keyword evidence="4" id="KW-0067">ATP-binding</keyword>
<evidence type="ECO:0000256" key="2">
    <source>
        <dbReference type="ARBA" id="ARBA00022741"/>
    </source>
</evidence>
<keyword evidence="3 6" id="KW-0418">Kinase</keyword>